<dbReference type="EMBL" id="PXOH01000015">
    <property type="protein sequence ID" value="PSF36114.1"/>
    <property type="molecule type" value="Genomic_DNA"/>
</dbReference>
<keyword evidence="1" id="KW-0560">Oxidoreductase</keyword>
<protein>
    <submittedName>
        <fullName evidence="3">FAD-dependent oxidoreductase</fullName>
    </submittedName>
</protein>
<dbReference type="OrthoDB" id="502939at2"/>
<evidence type="ECO:0000259" key="2">
    <source>
        <dbReference type="Pfam" id="PF01266"/>
    </source>
</evidence>
<feature type="domain" description="FAD dependent oxidoreductase" evidence="2">
    <location>
        <begin position="3"/>
        <end position="367"/>
    </location>
</feature>
<accession>A0A2T1LW29</accession>
<keyword evidence="4" id="KW-1185">Reference proteome</keyword>
<proteinExistence type="predicted"/>
<dbReference type="GO" id="GO:0016491">
    <property type="term" value="F:oxidoreductase activity"/>
    <property type="evidence" value="ECO:0007669"/>
    <property type="project" value="UniProtKB-KW"/>
</dbReference>
<dbReference type="PANTHER" id="PTHR13847">
    <property type="entry name" value="SARCOSINE DEHYDROGENASE-RELATED"/>
    <property type="match status" value="1"/>
</dbReference>
<gene>
    <name evidence="3" type="ORF">C7H19_14015</name>
</gene>
<reference evidence="3 4" key="1">
    <citation type="submission" date="2018-03" db="EMBL/GenBank/DDBJ databases">
        <title>The ancient ancestry and fast evolution of plastids.</title>
        <authorList>
            <person name="Moore K.R."/>
            <person name="Magnabosco C."/>
            <person name="Momper L."/>
            <person name="Gold D.A."/>
            <person name="Bosak T."/>
            <person name="Fournier G.P."/>
        </authorList>
    </citation>
    <scope>NUCLEOTIDE SEQUENCE [LARGE SCALE GENOMIC DNA]</scope>
    <source>
        <strain evidence="3 4">CCALA 016</strain>
    </source>
</reference>
<organism evidence="3 4">
    <name type="scientific">Aphanothece hegewaldii CCALA 016</name>
    <dbReference type="NCBI Taxonomy" id="2107694"/>
    <lineage>
        <taxon>Bacteria</taxon>
        <taxon>Bacillati</taxon>
        <taxon>Cyanobacteriota</taxon>
        <taxon>Cyanophyceae</taxon>
        <taxon>Oscillatoriophycideae</taxon>
        <taxon>Chroococcales</taxon>
        <taxon>Aphanothecaceae</taxon>
        <taxon>Aphanothece</taxon>
    </lineage>
</organism>
<dbReference type="SUPFAM" id="SSF51905">
    <property type="entry name" value="FAD/NAD(P)-binding domain"/>
    <property type="match status" value="1"/>
</dbReference>
<comment type="caution">
    <text evidence="3">The sequence shown here is derived from an EMBL/GenBank/DDBJ whole genome shotgun (WGS) entry which is preliminary data.</text>
</comment>
<sequence>MYDFIIVGGGITGSALAYELAKKNSKVLLLEKDAISDNATRYSYGGLAYWSGITPINRQLCREGIEIHRNLSDELGSDTEFRELDLILYIPRETNPETVLKNYNKFEIEPKFLSVQEACEIEPLLNPDAISGVLKLPHGHINTEKTNQAYLNAFCRLGGKIQYEQVTQFIEKEQTIIGIETLENKYYAYKVIICAGGLTRSLLKQIGINIKIYFSNAQVIVTKPTDIKLKTLVMPAILKRLEIENKVTQAENENRWINPNTDILDGICEAGAIQFIDNHLCLGQISQFITDPYQKVDLIKSEEEIRQEIGQILPALKDIPGRLHQCLVAFSNNTQPLVGKIEEWTGLYTFSGFTSTLVFAPPLARHFGNWLIEGNDSIITQLEPIQSYK</sequence>
<dbReference type="RefSeq" id="WP_106457508.1">
    <property type="nucleotide sequence ID" value="NZ_PXOH01000015.1"/>
</dbReference>
<evidence type="ECO:0000313" key="3">
    <source>
        <dbReference type="EMBL" id="PSF36114.1"/>
    </source>
</evidence>
<reference evidence="3 4" key="2">
    <citation type="submission" date="2018-03" db="EMBL/GenBank/DDBJ databases">
        <authorList>
            <person name="Keele B.F."/>
        </authorList>
    </citation>
    <scope>NUCLEOTIDE SEQUENCE [LARGE SCALE GENOMIC DNA]</scope>
    <source>
        <strain evidence="3 4">CCALA 016</strain>
    </source>
</reference>
<dbReference type="InterPro" id="IPR006076">
    <property type="entry name" value="FAD-dep_OxRdtase"/>
</dbReference>
<name>A0A2T1LW29_9CHRO</name>
<dbReference type="PANTHER" id="PTHR13847:SF287">
    <property type="entry name" value="FAD-DEPENDENT OXIDOREDUCTASE DOMAIN-CONTAINING PROTEIN 1"/>
    <property type="match status" value="1"/>
</dbReference>
<dbReference type="GO" id="GO:0005737">
    <property type="term" value="C:cytoplasm"/>
    <property type="evidence" value="ECO:0007669"/>
    <property type="project" value="TreeGrafter"/>
</dbReference>
<dbReference type="InterPro" id="IPR036188">
    <property type="entry name" value="FAD/NAD-bd_sf"/>
</dbReference>
<evidence type="ECO:0000313" key="4">
    <source>
        <dbReference type="Proteomes" id="UP000239001"/>
    </source>
</evidence>
<dbReference type="Proteomes" id="UP000239001">
    <property type="component" value="Unassembled WGS sequence"/>
</dbReference>
<dbReference type="Gene3D" id="3.50.50.60">
    <property type="entry name" value="FAD/NAD(P)-binding domain"/>
    <property type="match status" value="1"/>
</dbReference>
<evidence type="ECO:0000256" key="1">
    <source>
        <dbReference type="ARBA" id="ARBA00023002"/>
    </source>
</evidence>
<dbReference type="Gene3D" id="3.30.9.10">
    <property type="entry name" value="D-Amino Acid Oxidase, subunit A, domain 2"/>
    <property type="match status" value="1"/>
</dbReference>
<dbReference type="AlphaFoldDB" id="A0A2T1LW29"/>
<dbReference type="Pfam" id="PF01266">
    <property type="entry name" value="DAO"/>
    <property type="match status" value="1"/>
</dbReference>